<dbReference type="GO" id="GO:0043565">
    <property type="term" value="F:sequence-specific DNA binding"/>
    <property type="evidence" value="ECO:0007669"/>
    <property type="project" value="TreeGrafter"/>
</dbReference>
<dbReference type="CDD" id="cd08422">
    <property type="entry name" value="PBP2_CrgA_like"/>
    <property type="match status" value="1"/>
</dbReference>
<dbReference type="GO" id="GO:0006351">
    <property type="term" value="P:DNA-templated transcription"/>
    <property type="evidence" value="ECO:0007669"/>
    <property type="project" value="TreeGrafter"/>
</dbReference>
<evidence type="ECO:0000256" key="1">
    <source>
        <dbReference type="ARBA" id="ARBA00009437"/>
    </source>
</evidence>
<dbReference type="InterPro" id="IPR036388">
    <property type="entry name" value="WH-like_DNA-bd_sf"/>
</dbReference>
<dbReference type="PROSITE" id="PS50931">
    <property type="entry name" value="HTH_LYSR"/>
    <property type="match status" value="1"/>
</dbReference>
<dbReference type="InterPro" id="IPR036390">
    <property type="entry name" value="WH_DNA-bd_sf"/>
</dbReference>
<dbReference type="Gene3D" id="1.10.10.10">
    <property type="entry name" value="Winged helix-like DNA-binding domain superfamily/Winged helix DNA-binding domain"/>
    <property type="match status" value="1"/>
</dbReference>
<dbReference type="GO" id="GO:0003700">
    <property type="term" value="F:DNA-binding transcription factor activity"/>
    <property type="evidence" value="ECO:0007669"/>
    <property type="project" value="InterPro"/>
</dbReference>
<dbReference type="InterPro" id="IPR058163">
    <property type="entry name" value="LysR-type_TF_proteobact-type"/>
</dbReference>
<reference evidence="6 7" key="1">
    <citation type="submission" date="2014-09" db="EMBL/GenBank/DDBJ databases">
        <title>Isolation and characterization of Aurantimonas altamirensis ON-56566 from clinical sample following a dog bite.</title>
        <authorList>
            <person name="Eshaghi A."/>
            <person name="Li A."/>
            <person name="Shahinas D."/>
            <person name="Bahn P."/>
            <person name="Kus J.V."/>
            <person name="Patel S.N."/>
        </authorList>
    </citation>
    <scope>NUCLEOTIDE SEQUENCE [LARGE SCALE GENOMIC DNA]</scope>
    <source>
        <strain evidence="6 7">ON-56566</strain>
    </source>
</reference>
<evidence type="ECO:0000313" key="6">
    <source>
        <dbReference type="EMBL" id="KHJ54667.1"/>
    </source>
</evidence>
<evidence type="ECO:0000256" key="3">
    <source>
        <dbReference type="ARBA" id="ARBA00023125"/>
    </source>
</evidence>
<protein>
    <submittedName>
        <fullName evidence="6">LysR family transcriptional regulator</fullName>
    </submittedName>
</protein>
<comment type="similarity">
    <text evidence="1">Belongs to the LysR transcriptional regulatory family.</text>
</comment>
<evidence type="ECO:0000259" key="5">
    <source>
        <dbReference type="PROSITE" id="PS50931"/>
    </source>
</evidence>
<feature type="domain" description="HTH lysR-type" evidence="5">
    <location>
        <begin position="1"/>
        <end position="60"/>
    </location>
</feature>
<dbReference type="InterPro" id="IPR005119">
    <property type="entry name" value="LysR_subst-bd"/>
</dbReference>
<dbReference type="Proteomes" id="UP000030826">
    <property type="component" value="Unassembled WGS sequence"/>
</dbReference>
<dbReference type="Gene3D" id="3.40.190.290">
    <property type="match status" value="1"/>
</dbReference>
<dbReference type="EMBL" id="JRFJ01000002">
    <property type="protein sequence ID" value="KHJ54667.1"/>
    <property type="molecule type" value="Genomic_DNA"/>
</dbReference>
<dbReference type="Pfam" id="PF00126">
    <property type="entry name" value="HTH_1"/>
    <property type="match status" value="1"/>
</dbReference>
<dbReference type="OrthoDB" id="9786526at2"/>
<dbReference type="FunFam" id="1.10.10.10:FF:000001">
    <property type="entry name" value="LysR family transcriptional regulator"/>
    <property type="match status" value="1"/>
</dbReference>
<dbReference type="PANTHER" id="PTHR30537">
    <property type="entry name" value="HTH-TYPE TRANSCRIPTIONAL REGULATOR"/>
    <property type="match status" value="1"/>
</dbReference>
<evidence type="ECO:0000313" key="7">
    <source>
        <dbReference type="Proteomes" id="UP000030826"/>
    </source>
</evidence>
<dbReference type="Pfam" id="PF03466">
    <property type="entry name" value="LysR_substrate"/>
    <property type="match status" value="1"/>
</dbReference>
<keyword evidence="3" id="KW-0238">DNA-binding</keyword>
<organism evidence="6 7">
    <name type="scientific">Aureimonas altamirensis</name>
    <dbReference type="NCBI Taxonomy" id="370622"/>
    <lineage>
        <taxon>Bacteria</taxon>
        <taxon>Pseudomonadati</taxon>
        <taxon>Pseudomonadota</taxon>
        <taxon>Alphaproteobacteria</taxon>
        <taxon>Hyphomicrobiales</taxon>
        <taxon>Aurantimonadaceae</taxon>
        <taxon>Aureimonas</taxon>
    </lineage>
</organism>
<dbReference type="RefSeq" id="WP_039191482.1">
    <property type="nucleotide sequence ID" value="NZ_JRFJ01000002.1"/>
</dbReference>
<dbReference type="STRING" id="370622.LA66_08735"/>
<comment type="caution">
    <text evidence="6">The sequence shown here is derived from an EMBL/GenBank/DDBJ whole genome shotgun (WGS) entry which is preliminary data.</text>
</comment>
<dbReference type="SUPFAM" id="SSF46785">
    <property type="entry name" value="Winged helix' DNA-binding domain"/>
    <property type="match status" value="1"/>
</dbReference>
<accession>A0A0B1Q6X4</accession>
<gene>
    <name evidence="6" type="ORF">LA66_08735</name>
</gene>
<sequence>MPDQLRSMEVFARVVSAGSFSAAGRAMDMSQTMVTKHVAALERRLGVQLLRRTTQRVTPTEAGRRFAESAERILEEIREAEALATAETVEPQGTLRISAPLSFGLREFSRVVPAYLSRHDKVRLDVDFNDRLVDILSEGFDMAIRIGRLKDSSLTARRLAPCNVLVCAAPSYIERHGAPRSVAQLADHNCLGYTLSTLTRAGLWTFGDDGDVPVKVTGNLTASSGDALVLAAVAGLGIVYEPSFIVGDAVRQGQLVPIALDHPPVRLGGVHAVWPATRHPSAKMRAMIDHLASAWSGTPPWDRDLPV</sequence>
<dbReference type="AlphaFoldDB" id="A0A0B1Q6X4"/>
<evidence type="ECO:0000256" key="4">
    <source>
        <dbReference type="ARBA" id="ARBA00023163"/>
    </source>
</evidence>
<keyword evidence="2" id="KW-0805">Transcription regulation</keyword>
<dbReference type="InterPro" id="IPR000847">
    <property type="entry name" value="LysR_HTH_N"/>
</dbReference>
<evidence type="ECO:0000256" key="2">
    <source>
        <dbReference type="ARBA" id="ARBA00023015"/>
    </source>
</evidence>
<dbReference type="SUPFAM" id="SSF53850">
    <property type="entry name" value="Periplasmic binding protein-like II"/>
    <property type="match status" value="1"/>
</dbReference>
<name>A0A0B1Q6X4_9HYPH</name>
<proteinExistence type="inferred from homology"/>
<keyword evidence="4" id="KW-0804">Transcription</keyword>
<dbReference type="PANTHER" id="PTHR30537:SF5">
    <property type="entry name" value="HTH-TYPE TRANSCRIPTIONAL ACTIVATOR TTDR-RELATED"/>
    <property type="match status" value="1"/>
</dbReference>